<evidence type="ECO:0000256" key="5">
    <source>
        <dbReference type="ARBA" id="ARBA00023004"/>
    </source>
</evidence>
<dbReference type="Gene3D" id="3.30.499.10">
    <property type="entry name" value="Aconitase, domain 3"/>
    <property type="match status" value="2"/>
</dbReference>
<dbReference type="Proteomes" id="UP000722625">
    <property type="component" value="Unassembled WGS sequence"/>
</dbReference>
<keyword evidence="4" id="KW-0479">Metal-binding</keyword>
<dbReference type="PRINTS" id="PR00415">
    <property type="entry name" value="ACONITASE"/>
</dbReference>
<keyword evidence="12" id="KW-1185">Reference proteome</keyword>
<evidence type="ECO:0000313" key="12">
    <source>
        <dbReference type="Proteomes" id="UP000722625"/>
    </source>
</evidence>
<sequence length="917" mass="101903">MKRLLTTKSGTFSYYSLQEMENQGFNIKKMPFSIRILLENGLRNFDDFAITRENIETLLGWKPEPSDKDIPFKPARVLMQDFTGVPAVVDIASLRAEVARRGKNPDEINPLIPVDLVIDHSVQVDYFGTEYSYSRNMEQEYKRNSERYEFLKWAQQSFSNFSVVPPGMGICHQVNLEYLSKGVIERNGEVFPDTLVGTDSHTPMVNGIGVIAWGVGGIEAEAAILGQPIYFIMPEVIGLRLTGKIPLGSTSTDMVLTIAELLRKYGVVGKFVEVFGPGLDSLSVPDRATIGNMSPEFGCTVTYFPIDDKTLEYMRLSNRSEEQVNLVEEYCKANLLWRTGDESITYTDVLELDLSAVEPTIAGPKRPQDKILLRNLENSYADLMDKNFNRKYSKQQKQISRWFGEGGSQPIQGEIPIPAHAKIEEKIENGEKSVAVTLGSEQFILSDGAVAIAAITSCTNTSNPFVMIGAGLVAKKARERGLNVKPWVKTSLAPGSKVVTDYLIKADLLADLEALKFHVVGYGCTSCIGNSGPLPAHIAKAVEEHDLVLASVLSGNRNFEARIHPQIRMNFLMSPMLVVIFALAGRVDIDLINEPVSYDANLLPVYLKDLWPSNDEIKKVLSEVLSAKEFSESYASIFEGNQTWQKLVVPEQKLYLWNDDSTYIKEAPFFKDLPEKPNPIQNISNARALLVLGDSITTDHISPAGSFKENSASGKYLLARGVEKIDFNSYGSRRGHDQVMVRGTFANVRIKNAIAEKEGGFTPYLPTGEEMSIYEASVKYKESKTPLIILAGKEYGSGSSRDWAAKGTFLLGVKAVLAESYERIHRSNLVGMGVLPLQYKSGQNAKSLGLTGREIFSITGIQDDISPLKELSITAEKDNAEIINFTVIARLDSKIEIEYYRNDGILQYVLRQFLQKA</sequence>
<comment type="caution">
    <text evidence="11">The sequence shown here is derived from an EMBL/GenBank/DDBJ whole genome shotgun (WGS) entry which is preliminary data.</text>
</comment>
<dbReference type="EMBL" id="JAGYVZ010000025">
    <property type="protein sequence ID" value="MBS7233463.1"/>
    <property type="molecule type" value="Genomic_DNA"/>
</dbReference>
<dbReference type="InterPro" id="IPR036008">
    <property type="entry name" value="Aconitase_4Fe-4S_dom"/>
</dbReference>
<dbReference type="PANTHER" id="PTHR11670">
    <property type="entry name" value="ACONITASE/IRON-RESPONSIVE ELEMENT FAMILY MEMBER"/>
    <property type="match status" value="1"/>
</dbReference>
<dbReference type="InterPro" id="IPR000573">
    <property type="entry name" value="AconitaseA/IPMdHydase_ssu_swvl"/>
</dbReference>
<comment type="function">
    <text evidence="8">Catalyzes the isomerization of citrate to isocitrate via cis-aconitate.</text>
</comment>
<keyword evidence="5 8" id="KW-0408">Iron</keyword>
<dbReference type="SUPFAM" id="SSF52016">
    <property type="entry name" value="LeuD/IlvD-like"/>
    <property type="match status" value="1"/>
</dbReference>
<protein>
    <recommendedName>
        <fullName evidence="8">Aconitate hydratase</fullName>
        <shortName evidence="8">Aconitase</shortName>
        <ecNumber evidence="8">4.2.1.3</ecNumber>
    </recommendedName>
</protein>
<evidence type="ECO:0000313" key="11">
    <source>
        <dbReference type="EMBL" id="MBS7233463.1"/>
    </source>
</evidence>
<reference evidence="11 12" key="1">
    <citation type="journal article" date="2018" name="Int. J. Syst. Evol. Microbiol.">
        <title>Flavobacterium chryseum sp. nov. and Flavobacterium psychroterrae sp. nov., novel environmental bacteria isolated from Antarctica.</title>
        <authorList>
            <person name="Kralova S."/>
            <person name="Svec P."/>
            <person name="Busse H.J."/>
            <person name="Stankova E."/>
            <person name="Vaczi P."/>
            <person name="Sedlacek I."/>
        </authorList>
    </citation>
    <scope>NUCLEOTIDE SEQUENCE [LARGE SCALE GENOMIC DNA]</scope>
    <source>
        <strain evidence="11 12">CCM 8827</strain>
    </source>
</reference>
<evidence type="ECO:0000256" key="7">
    <source>
        <dbReference type="ARBA" id="ARBA00023501"/>
    </source>
</evidence>
<dbReference type="NCBIfam" id="NF006757">
    <property type="entry name" value="PRK09277.1"/>
    <property type="match status" value="1"/>
</dbReference>
<organism evidence="11 12">
    <name type="scientific">Flavobacterium psychroterrae</name>
    <dbReference type="NCBI Taxonomy" id="2133767"/>
    <lineage>
        <taxon>Bacteria</taxon>
        <taxon>Pseudomonadati</taxon>
        <taxon>Bacteroidota</taxon>
        <taxon>Flavobacteriia</taxon>
        <taxon>Flavobacteriales</taxon>
        <taxon>Flavobacteriaceae</taxon>
        <taxon>Flavobacterium</taxon>
    </lineage>
</organism>
<evidence type="ECO:0000256" key="4">
    <source>
        <dbReference type="ARBA" id="ARBA00022723"/>
    </source>
</evidence>
<evidence type="ECO:0000256" key="2">
    <source>
        <dbReference type="ARBA" id="ARBA00004717"/>
    </source>
</evidence>
<evidence type="ECO:0000256" key="1">
    <source>
        <dbReference type="ARBA" id="ARBA00001966"/>
    </source>
</evidence>
<dbReference type="InterPro" id="IPR015928">
    <property type="entry name" value="Aconitase/3IPM_dehydase_swvl"/>
</dbReference>
<dbReference type="NCBIfam" id="TIGR01341">
    <property type="entry name" value="aconitase_1"/>
    <property type="match status" value="1"/>
</dbReference>
<feature type="domain" description="Aconitase A/isopropylmalate dehydratase small subunit swivel" evidence="10">
    <location>
        <begin position="715"/>
        <end position="841"/>
    </location>
</feature>
<evidence type="ECO:0000259" key="9">
    <source>
        <dbReference type="Pfam" id="PF00330"/>
    </source>
</evidence>
<dbReference type="InterPro" id="IPR018136">
    <property type="entry name" value="Aconitase_4Fe-4S_BS"/>
</dbReference>
<evidence type="ECO:0000256" key="6">
    <source>
        <dbReference type="ARBA" id="ARBA00023014"/>
    </source>
</evidence>
<dbReference type="RefSeq" id="WP_213305974.1">
    <property type="nucleotide sequence ID" value="NZ_JAGYVZ010000025.1"/>
</dbReference>
<dbReference type="PROSITE" id="PS00450">
    <property type="entry name" value="ACONITASE_1"/>
    <property type="match status" value="1"/>
</dbReference>
<comment type="similarity">
    <text evidence="3 8">Belongs to the aconitase/IPM isomerase family.</text>
</comment>
<dbReference type="CDD" id="cd01580">
    <property type="entry name" value="AcnA_IRP_Swivel"/>
    <property type="match status" value="1"/>
</dbReference>
<evidence type="ECO:0000256" key="8">
    <source>
        <dbReference type="RuleBase" id="RU361275"/>
    </source>
</evidence>
<dbReference type="NCBIfam" id="NF009520">
    <property type="entry name" value="PRK12881.1"/>
    <property type="match status" value="1"/>
</dbReference>
<accession>A0ABS5PGN5</accession>
<dbReference type="GO" id="GO:0003994">
    <property type="term" value="F:aconitate hydratase activity"/>
    <property type="evidence" value="ECO:0007669"/>
    <property type="project" value="UniProtKB-EC"/>
</dbReference>
<dbReference type="InterPro" id="IPR015931">
    <property type="entry name" value="Acnase/IPM_dHydase_lsu_aba_1/3"/>
</dbReference>
<dbReference type="Pfam" id="PF00694">
    <property type="entry name" value="Aconitase_C"/>
    <property type="match status" value="1"/>
</dbReference>
<dbReference type="InterPro" id="IPR001030">
    <property type="entry name" value="Acoase/IPM_deHydtase_lsu_aba"/>
</dbReference>
<dbReference type="CDD" id="cd01586">
    <property type="entry name" value="AcnA_IRP"/>
    <property type="match status" value="1"/>
</dbReference>
<evidence type="ECO:0000259" key="10">
    <source>
        <dbReference type="Pfam" id="PF00694"/>
    </source>
</evidence>
<keyword evidence="8 11" id="KW-0456">Lyase</keyword>
<dbReference type="SUPFAM" id="SSF53732">
    <property type="entry name" value="Aconitase iron-sulfur domain"/>
    <property type="match status" value="1"/>
</dbReference>
<gene>
    <name evidence="11" type="primary">acnA</name>
    <name evidence="11" type="ORF">KHA90_20830</name>
</gene>
<comment type="pathway">
    <text evidence="2">Carbohydrate metabolism; tricarboxylic acid cycle; isocitrate from oxaloacetate: step 2/2.</text>
</comment>
<keyword evidence="6 8" id="KW-0411">Iron-sulfur</keyword>
<comment type="catalytic activity">
    <reaction evidence="7 8">
        <text>citrate = D-threo-isocitrate</text>
        <dbReference type="Rhea" id="RHEA:10336"/>
        <dbReference type="ChEBI" id="CHEBI:15562"/>
        <dbReference type="ChEBI" id="CHEBI:16947"/>
        <dbReference type="EC" id="4.2.1.3"/>
    </reaction>
</comment>
<evidence type="ECO:0000256" key="3">
    <source>
        <dbReference type="ARBA" id="ARBA00007185"/>
    </source>
</evidence>
<dbReference type="Gene3D" id="6.10.190.10">
    <property type="match status" value="1"/>
</dbReference>
<dbReference type="Pfam" id="PF00330">
    <property type="entry name" value="Aconitase"/>
    <property type="match status" value="1"/>
</dbReference>
<keyword evidence="8" id="KW-0004">4Fe-4S</keyword>
<comment type="cofactor">
    <cofactor evidence="1">
        <name>[4Fe-4S] cluster</name>
        <dbReference type="ChEBI" id="CHEBI:49883"/>
    </cofactor>
</comment>
<dbReference type="EC" id="4.2.1.3" evidence="8"/>
<name>A0ABS5PGN5_9FLAO</name>
<proteinExistence type="inferred from homology"/>
<dbReference type="InterPro" id="IPR044137">
    <property type="entry name" value="AcnA_IRP_Swivel"/>
</dbReference>
<dbReference type="InterPro" id="IPR006249">
    <property type="entry name" value="Aconitase/IRP2"/>
</dbReference>
<dbReference type="Gene3D" id="3.20.19.10">
    <property type="entry name" value="Aconitase, domain 4"/>
    <property type="match status" value="1"/>
</dbReference>
<feature type="domain" description="Aconitase/3-isopropylmalate dehydratase large subunit alpha/beta/alpha" evidence="9">
    <location>
        <begin position="67"/>
        <end position="585"/>
    </location>
</feature>